<dbReference type="Pfam" id="PF17170">
    <property type="entry name" value="DUF5128"/>
    <property type="match status" value="1"/>
</dbReference>
<evidence type="ECO:0000313" key="5">
    <source>
        <dbReference type="Proteomes" id="UP001235840"/>
    </source>
</evidence>
<sequence length="316" mass="35778">MKKIACALCFFLALILVGCSQNTNHEVNINRIFAEEYSIEELELEVELKEPRGLTMIGDDLIIVDSGNNRLLRINKSGKLVQTIGETGHGNGEFLNPVAVAVDEQFIYVADSGNSRVQKLTMDGSFIEDWKIEGLQNFTITNRMLDIEVDANQNIYLSVLSLNNKLSKVHILNSGGKVSTIGKDSIGYLGIENNQLFFVSILERIDRDTLEGRNNQVFEIIDGKMVNKKSLPTSYSPADLTFYNEQMYMFSRGYQAIDRFNLDGDYIDSIWRREITDGNADTNFSAGMYGMHADEKGDIYMSNYLENKIYKFSNKE</sequence>
<dbReference type="PROSITE" id="PS51125">
    <property type="entry name" value="NHL"/>
    <property type="match status" value="1"/>
</dbReference>
<protein>
    <submittedName>
        <fullName evidence="4">DNA-binding beta-propeller fold protein YncE</fullName>
    </submittedName>
</protein>
<reference evidence="4 5" key="1">
    <citation type="submission" date="2023-07" db="EMBL/GenBank/DDBJ databases">
        <title>Genomic Encyclopedia of Type Strains, Phase IV (KMG-IV): sequencing the most valuable type-strain genomes for metagenomic binning, comparative biology and taxonomic classification.</title>
        <authorList>
            <person name="Goeker M."/>
        </authorList>
    </citation>
    <scope>NUCLEOTIDE SEQUENCE [LARGE SCALE GENOMIC DNA]</scope>
    <source>
        <strain evidence="4 5">DSM 12751</strain>
    </source>
</reference>
<gene>
    <name evidence="4" type="ORF">J2S11_000676</name>
</gene>
<dbReference type="PANTHER" id="PTHR24104">
    <property type="entry name" value="E3 UBIQUITIN-PROTEIN LIGASE NHLRC1-RELATED"/>
    <property type="match status" value="1"/>
</dbReference>
<evidence type="ECO:0000313" key="4">
    <source>
        <dbReference type="EMBL" id="MDQ0164776.1"/>
    </source>
</evidence>
<proteinExistence type="predicted"/>
<comment type="caution">
    <text evidence="4">The sequence shown here is derived from an EMBL/GenBank/DDBJ whole genome shotgun (WGS) entry which is preliminary data.</text>
</comment>
<dbReference type="InterPro" id="IPR011042">
    <property type="entry name" value="6-blade_b-propeller_TolB-like"/>
</dbReference>
<dbReference type="CDD" id="cd05819">
    <property type="entry name" value="NHL"/>
    <property type="match status" value="1"/>
</dbReference>
<evidence type="ECO:0000256" key="1">
    <source>
        <dbReference type="ARBA" id="ARBA00022737"/>
    </source>
</evidence>
<dbReference type="PANTHER" id="PTHR24104:SF25">
    <property type="entry name" value="PROTEIN LIN-41"/>
    <property type="match status" value="1"/>
</dbReference>
<dbReference type="RefSeq" id="WP_307390886.1">
    <property type="nucleotide sequence ID" value="NZ_BAAADK010000018.1"/>
</dbReference>
<accession>A0ABT9VUV3</accession>
<evidence type="ECO:0000256" key="3">
    <source>
        <dbReference type="SAM" id="SignalP"/>
    </source>
</evidence>
<dbReference type="PROSITE" id="PS51257">
    <property type="entry name" value="PROKAR_LIPOPROTEIN"/>
    <property type="match status" value="1"/>
</dbReference>
<evidence type="ECO:0000256" key="2">
    <source>
        <dbReference type="PROSITE-ProRule" id="PRU00504"/>
    </source>
</evidence>
<organism evidence="4 5">
    <name type="scientific">Caldalkalibacillus horti</name>
    <dbReference type="NCBI Taxonomy" id="77523"/>
    <lineage>
        <taxon>Bacteria</taxon>
        <taxon>Bacillati</taxon>
        <taxon>Bacillota</taxon>
        <taxon>Bacilli</taxon>
        <taxon>Bacillales</taxon>
        <taxon>Bacillaceae</taxon>
        <taxon>Caldalkalibacillus</taxon>
    </lineage>
</organism>
<feature type="chain" id="PRO_5045762793" evidence="3">
    <location>
        <begin position="23"/>
        <end position="316"/>
    </location>
</feature>
<dbReference type="GO" id="GO:0003677">
    <property type="term" value="F:DNA binding"/>
    <property type="evidence" value="ECO:0007669"/>
    <property type="project" value="UniProtKB-KW"/>
</dbReference>
<name>A0ABT9VUV3_9BACI</name>
<dbReference type="InterPro" id="IPR050952">
    <property type="entry name" value="TRIM-NHL_E3_ligases"/>
</dbReference>
<dbReference type="SUPFAM" id="SSF63825">
    <property type="entry name" value="YWTD domain"/>
    <property type="match status" value="1"/>
</dbReference>
<feature type="repeat" description="NHL" evidence="2">
    <location>
        <begin position="81"/>
        <end position="123"/>
    </location>
</feature>
<dbReference type="Gene3D" id="2.120.10.30">
    <property type="entry name" value="TolB, C-terminal domain"/>
    <property type="match status" value="1"/>
</dbReference>
<dbReference type="Proteomes" id="UP001235840">
    <property type="component" value="Unassembled WGS sequence"/>
</dbReference>
<dbReference type="InterPro" id="IPR001258">
    <property type="entry name" value="NHL_repeat"/>
</dbReference>
<dbReference type="EMBL" id="JAUSTY010000002">
    <property type="protein sequence ID" value="MDQ0164776.1"/>
    <property type="molecule type" value="Genomic_DNA"/>
</dbReference>
<keyword evidence="4" id="KW-0238">DNA-binding</keyword>
<keyword evidence="5" id="KW-1185">Reference proteome</keyword>
<feature type="signal peptide" evidence="3">
    <location>
        <begin position="1"/>
        <end position="22"/>
    </location>
</feature>
<keyword evidence="3" id="KW-0732">Signal</keyword>
<keyword evidence="1" id="KW-0677">Repeat</keyword>